<feature type="compositionally biased region" description="Low complexity" evidence="1">
    <location>
        <begin position="75"/>
        <end position="88"/>
    </location>
</feature>
<feature type="transmembrane region" description="Helical" evidence="2">
    <location>
        <begin position="114"/>
        <end position="135"/>
    </location>
</feature>
<evidence type="ECO:0000313" key="3">
    <source>
        <dbReference type="EMBL" id="GHG50291.1"/>
    </source>
</evidence>
<comment type="caution">
    <text evidence="3">The sequence shown here is derived from an EMBL/GenBank/DDBJ whole genome shotgun (WGS) entry which is preliminary data.</text>
</comment>
<feature type="compositionally biased region" description="Basic and acidic residues" evidence="1">
    <location>
        <begin position="183"/>
        <end position="198"/>
    </location>
</feature>
<evidence type="ECO:0000256" key="1">
    <source>
        <dbReference type="SAM" id="MobiDB-lite"/>
    </source>
</evidence>
<evidence type="ECO:0000256" key="2">
    <source>
        <dbReference type="SAM" id="Phobius"/>
    </source>
</evidence>
<keyword evidence="4" id="KW-1185">Reference proteome</keyword>
<dbReference type="Proteomes" id="UP000649955">
    <property type="component" value="Unassembled WGS sequence"/>
</dbReference>
<evidence type="ECO:0000313" key="4">
    <source>
        <dbReference type="Proteomes" id="UP000649955"/>
    </source>
</evidence>
<protein>
    <recommendedName>
        <fullName evidence="5">DNA-binding transcriptional regulator of glucitol operon</fullName>
    </recommendedName>
</protein>
<feature type="region of interest" description="Disordered" evidence="1">
    <location>
        <begin position="74"/>
        <end position="102"/>
    </location>
</feature>
<accession>A0ABQ3KUI7</accession>
<reference evidence="4" key="1">
    <citation type="journal article" date="2019" name="Int. J. Syst. Evol. Microbiol.">
        <title>The Global Catalogue of Microorganisms (GCM) 10K type strain sequencing project: providing services to taxonomists for standard genome sequencing and annotation.</title>
        <authorList>
            <consortium name="The Broad Institute Genomics Platform"/>
            <consortium name="The Broad Institute Genome Sequencing Center for Infectious Disease"/>
            <person name="Wu L."/>
            <person name="Ma J."/>
        </authorList>
    </citation>
    <scope>NUCLEOTIDE SEQUENCE [LARGE SCALE GENOMIC DNA]</scope>
    <source>
        <strain evidence="4">CGMCC 4.7680</strain>
    </source>
</reference>
<sequence>MGCRSGGQRPVTPVRQLRGAPLVTRQAPPDPWGLTPDPFYRRPPTKSRNPVPGDRAVHNRPGLGIAAVRPEPRPALRARPPGLRPRVGSQRTSASVDFVPDPHPPAGSPWGRRIAIVATCLVSLLVCCGLAWWQWDRFTSANGTFQNLGYVLQWPLFGLFPAFMFWRIRKLNRNAAAAAPAPVEERPEVPAPRPRPDTEVADEDEELAAYNRYLRELNARDEQAAE</sequence>
<evidence type="ECO:0008006" key="5">
    <source>
        <dbReference type="Google" id="ProtNLM"/>
    </source>
</evidence>
<name>A0ABQ3KUI7_9PSEU</name>
<keyword evidence="2" id="KW-0472">Membrane</keyword>
<keyword evidence="2" id="KW-1133">Transmembrane helix</keyword>
<feature type="region of interest" description="Disordered" evidence="1">
    <location>
        <begin position="177"/>
        <end position="203"/>
    </location>
</feature>
<dbReference type="EMBL" id="BNAW01000085">
    <property type="protein sequence ID" value="GHG50291.1"/>
    <property type="molecule type" value="Genomic_DNA"/>
</dbReference>
<keyword evidence="2" id="KW-0812">Transmembrane</keyword>
<proteinExistence type="predicted"/>
<feature type="transmembrane region" description="Helical" evidence="2">
    <location>
        <begin position="147"/>
        <end position="166"/>
    </location>
</feature>
<feature type="region of interest" description="Disordered" evidence="1">
    <location>
        <begin position="1"/>
        <end position="60"/>
    </location>
</feature>
<gene>
    <name evidence="3" type="ORF">GCM10017567_86360</name>
</gene>
<organism evidence="3 4">
    <name type="scientific">Amycolatopsis bullii</name>
    <dbReference type="NCBI Taxonomy" id="941987"/>
    <lineage>
        <taxon>Bacteria</taxon>
        <taxon>Bacillati</taxon>
        <taxon>Actinomycetota</taxon>
        <taxon>Actinomycetes</taxon>
        <taxon>Pseudonocardiales</taxon>
        <taxon>Pseudonocardiaceae</taxon>
        <taxon>Amycolatopsis</taxon>
    </lineage>
</organism>